<protein>
    <submittedName>
        <fullName evidence="1">Uncharacterized protein</fullName>
    </submittedName>
</protein>
<keyword evidence="2" id="KW-1185">Reference proteome</keyword>
<comment type="caution">
    <text evidence="1">The sequence shown here is derived from an EMBL/GenBank/DDBJ whole genome shotgun (WGS) entry which is preliminary data.</text>
</comment>
<organism evidence="1 2">
    <name type="scientific">Dermatophagoides pteronyssinus</name>
    <name type="common">European house dust mite</name>
    <dbReference type="NCBI Taxonomy" id="6956"/>
    <lineage>
        <taxon>Eukaryota</taxon>
        <taxon>Metazoa</taxon>
        <taxon>Ecdysozoa</taxon>
        <taxon>Arthropoda</taxon>
        <taxon>Chelicerata</taxon>
        <taxon>Arachnida</taxon>
        <taxon>Acari</taxon>
        <taxon>Acariformes</taxon>
        <taxon>Sarcoptiformes</taxon>
        <taxon>Astigmata</taxon>
        <taxon>Psoroptidia</taxon>
        <taxon>Analgoidea</taxon>
        <taxon>Pyroglyphidae</taxon>
        <taxon>Dermatophagoidinae</taxon>
        <taxon>Dermatophagoides</taxon>
    </lineage>
</organism>
<reference evidence="1 2" key="2">
    <citation type="journal article" date="2022" name="Mol. Biol. Evol.">
        <title>Comparative Genomics Reveals Insights into the Divergent Evolution of Astigmatic Mites and Household Pest Adaptations.</title>
        <authorList>
            <person name="Xiong Q."/>
            <person name="Wan A.T."/>
            <person name="Liu X."/>
            <person name="Fung C.S."/>
            <person name="Xiao X."/>
            <person name="Malainual N."/>
            <person name="Hou J."/>
            <person name="Wang L."/>
            <person name="Wang M."/>
            <person name="Yang K.Y."/>
            <person name="Cui Y."/>
            <person name="Leung E.L."/>
            <person name="Nong W."/>
            <person name="Shin S.K."/>
            <person name="Au S.W."/>
            <person name="Jeong K.Y."/>
            <person name="Chew F.T."/>
            <person name="Hui J.H."/>
            <person name="Leung T.F."/>
            <person name="Tungtrongchitr A."/>
            <person name="Zhong N."/>
            <person name="Liu Z."/>
            <person name="Tsui S.K."/>
        </authorList>
    </citation>
    <scope>NUCLEOTIDE SEQUENCE [LARGE SCALE GENOMIC DNA]</scope>
    <source>
        <strain evidence="1">Derp</strain>
    </source>
</reference>
<dbReference type="EMBL" id="NJHN03000054">
    <property type="protein sequence ID" value="KAH9420145.1"/>
    <property type="molecule type" value="Genomic_DNA"/>
</dbReference>
<evidence type="ECO:0000313" key="1">
    <source>
        <dbReference type="EMBL" id="KAH9420145.1"/>
    </source>
</evidence>
<proteinExistence type="predicted"/>
<sequence>MFDEIPFDINAKKMRKEKIFFQQCNINTDQTGYGDDDDEQC</sequence>
<evidence type="ECO:0000313" key="2">
    <source>
        <dbReference type="Proteomes" id="UP000887458"/>
    </source>
</evidence>
<gene>
    <name evidence="1" type="ORF">DERP_001981</name>
</gene>
<reference evidence="1 2" key="1">
    <citation type="journal article" date="2018" name="J. Allergy Clin. Immunol.">
        <title>High-quality assembly of Dermatophagoides pteronyssinus genome and transcriptome reveals a wide range of novel allergens.</title>
        <authorList>
            <person name="Liu X.Y."/>
            <person name="Yang K.Y."/>
            <person name="Wang M.Q."/>
            <person name="Kwok J.S."/>
            <person name="Zeng X."/>
            <person name="Yang Z."/>
            <person name="Xiao X.J."/>
            <person name="Lau C.P."/>
            <person name="Li Y."/>
            <person name="Huang Z.M."/>
            <person name="Ba J.G."/>
            <person name="Yim A.K."/>
            <person name="Ouyang C.Y."/>
            <person name="Ngai S.M."/>
            <person name="Chan T.F."/>
            <person name="Leung E.L."/>
            <person name="Liu L."/>
            <person name="Liu Z.G."/>
            <person name="Tsui S.K."/>
        </authorList>
    </citation>
    <scope>NUCLEOTIDE SEQUENCE [LARGE SCALE GENOMIC DNA]</scope>
    <source>
        <strain evidence="1">Derp</strain>
    </source>
</reference>
<dbReference type="Proteomes" id="UP000887458">
    <property type="component" value="Unassembled WGS sequence"/>
</dbReference>
<accession>A0ABQ8JCK5</accession>
<name>A0ABQ8JCK5_DERPT</name>